<feature type="domain" description="C2H2-type" evidence="1">
    <location>
        <begin position="12"/>
        <end position="33"/>
    </location>
</feature>
<feature type="domain" description="C2H2-type" evidence="1">
    <location>
        <begin position="42"/>
        <end position="67"/>
    </location>
</feature>
<evidence type="ECO:0000313" key="3">
    <source>
        <dbReference type="Proteomes" id="UP000828390"/>
    </source>
</evidence>
<dbReference type="Gene3D" id="3.30.160.60">
    <property type="entry name" value="Classic Zinc Finger"/>
    <property type="match status" value="1"/>
</dbReference>
<comment type="caution">
    <text evidence="2">The sequence shown here is derived from an EMBL/GenBank/DDBJ whole genome shotgun (WGS) entry which is preliminary data.</text>
</comment>
<dbReference type="InterPro" id="IPR013087">
    <property type="entry name" value="Znf_C2H2_type"/>
</dbReference>
<dbReference type="Proteomes" id="UP000828390">
    <property type="component" value="Unassembled WGS sequence"/>
</dbReference>
<dbReference type="SMART" id="SM00355">
    <property type="entry name" value="ZnF_C2H2"/>
    <property type="match status" value="2"/>
</dbReference>
<dbReference type="AlphaFoldDB" id="A0A9D4IUA8"/>
<organism evidence="2 3">
    <name type="scientific">Dreissena polymorpha</name>
    <name type="common">Zebra mussel</name>
    <name type="synonym">Mytilus polymorpha</name>
    <dbReference type="NCBI Taxonomy" id="45954"/>
    <lineage>
        <taxon>Eukaryota</taxon>
        <taxon>Metazoa</taxon>
        <taxon>Spiralia</taxon>
        <taxon>Lophotrochozoa</taxon>
        <taxon>Mollusca</taxon>
        <taxon>Bivalvia</taxon>
        <taxon>Autobranchia</taxon>
        <taxon>Heteroconchia</taxon>
        <taxon>Euheterodonta</taxon>
        <taxon>Imparidentia</taxon>
        <taxon>Neoheterodontei</taxon>
        <taxon>Myida</taxon>
        <taxon>Dreissenoidea</taxon>
        <taxon>Dreissenidae</taxon>
        <taxon>Dreissena</taxon>
    </lineage>
</organism>
<evidence type="ECO:0000259" key="1">
    <source>
        <dbReference type="SMART" id="SM00355"/>
    </source>
</evidence>
<evidence type="ECO:0000313" key="2">
    <source>
        <dbReference type="EMBL" id="KAH3786980.1"/>
    </source>
</evidence>
<dbReference type="EMBL" id="JAIWYP010000008">
    <property type="protein sequence ID" value="KAH3786980.1"/>
    <property type="molecule type" value="Genomic_DNA"/>
</dbReference>
<name>A0A9D4IUA8_DREPO</name>
<protein>
    <recommendedName>
        <fullName evidence="1">C2H2-type domain-containing protein</fullName>
    </recommendedName>
</protein>
<accession>A0A9D4IUA8</accession>
<sequence length="101" mass="11878">MMKTQIDKRKSWRCKNCSKKDRKGRLMGHILKHHVVFDRVPFSCNLCSFRCNDKNTLVDHLKNYKRHLGGLCLSWTFRQVEQISAYPQVVPQATVTVTPHH</sequence>
<gene>
    <name evidence="2" type="ORF">DPMN_165099</name>
</gene>
<keyword evidence="3" id="KW-1185">Reference proteome</keyword>
<reference evidence="2" key="1">
    <citation type="journal article" date="2019" name="bioRxiv">
        <title>The Genome of the Zebra Mussel, Dreissena polymorpha: A Resource for Invasive Species Research.</title>
        <authorList>
            <person name="McCartney M.A."/>
            <person name="Auch B."/>
            <person name="Kono T."/>
            <person name="Mallez S."/>
            <person name="Zhang Y."/>
            <person name="Obille A."/>
            <person name="Becker A."/>
            <person name="Abrahante J.E."/>
            <person name="Garbe J."/>
            <person name="Badalamenti J.P."/>
            <person name="Herman A."/>
            <person name="Mangelson H."/>
            <person name="Liachko I."/>
            <person name="Sullivan S."/>
            <person name="Sone E.D."/>
            <person name="Koren S."/>
            <person name="Silverstein K.A.T."/>
            <person name="Beckman K.B."/>
            <person name="Gohl D.M."/>
        </authorList>
    </citation>
    <scope>NUCLEOTIDE SEQUENCE</scope>
    <source>
        <strain evidence="2">Duluth1</strain>
        <tissue evidence="2">Whole animal</tissue>
    </source>
</reference>
<reference evidence="2" key="2">
    <citation type="submission" date="2020-11" db="EMBL/GenBank/DDBJ databases">
        <authorList>
            <person name="McCartney M.A."/>
            <person name="Auch B."/>
            <person name="Kono T."/>
            <person name="Mallez S."/>
            <person name="Becker A."/>
            <person name="Gohl D.M."/>
            <person name="Silverstein K.A.T."/>
            <person name="Koren S."/>
            <person name="Bechman K.B."/>
            <person name="Herman A."/>
            <person name="Abrahante J.E."/>
            <person name="Garbe J."/>
        </authorList>
    </citation>
    <scope>NUCLEOTIDE SEQUENCE</scope>
    <source>
        <strain evidence="2">Duluth1</strain>
        <tissue evidence="2">Whole animal</tissue>
    </source>
</reference>
<proteinExistence type="predicted"/>